<evidence type="ECO:0000313" key="1">
    <source>
        <dbReference type="EMBL" id="VDP91996.1"/>
    </source>
</evidence>
<reference evidence="1 2" key="2">
    <citation type="submission" date="2018-11" db="EMBL/GenBank/DDBJ databases">
        <authorList>
            <consortium name="Pathogen Informatics"/>
        </authorList>
    </citation>
    <scope>NUCLEOTIDE SEQUENCE [LARGE SCALE GENOMIC DNA]</scope>
    <source>
        <strain evidence="1 2">Egypt</strain>
    </source>
</reference>
<dbReference type="GO" id="GO:0030837">
    <property type="term" value="P:negative regulation of actin filament polymerization"/>
    <property type="evidence" value="ECO:0007669"/>
    <property type="project" value="InterPro"/>
</dbReference>
<dbReference type="InterPro" id="IPR002110">
    <property type="entry name" value="Ankyrin_rpt"/>
</dbReference>
<accession>A0A183B689</accession>
<proteinExistence type="predicted"/>
<dbReference type="EMBL" id="UZAN01058356">
    <property type="protein sequence ID" value="VDP91996.1"/>
    <property type="molecule type" value="Genomic_DNA"/>
</dbReference>
<dbReference type="GO" id="GO:0005856">
    <property type="term" value="C:cytoskeleton"/>
    <property type="evidence" value="ECO:0007669"/>
    <property type="project" value="TreeGrafter"/>
</dbReference>
<dbReference type="PANTHER" id="PTHR24168:SF21">
    <property type="entry name" value="KANK, ISOFORM D"/>
    <property type="match status" value="1"/>
</dbReference>
<keyword evidence="2" id="KW-1185">Reference proteome</keyword>
<evidence type="ECO:0000313" key="2">
    <source>
        <dbReference type="Proteomes" id="UP000272942"/>
    </source>
</evidence>
<dbReference type="WBParaSite" id="ECPE_0001476401-mRNA-1">
    <property type="protein sequence ID" value="ECPE_0001476401-mRNA-1"/>
    <property type="gene ID" value="ECPE_0001476401"/>
</dbReference>
<sequence>MLSRADLSLRSANAHQQTTLMLAAIHGRISLVHRLITMHKAPVNQQDAEGSTALMAAAEHNRSNVVRLLLSQPNVDANLRDNASDLVSVVYRHEFCY</sequence>
<protein>
    <submittedName>
        <fullName evidence="3">ANK_REP_REGION domain-containing protein</fullName>
    </submittedName>
</protein>
<dbReference type="SUPFAM" id="SSF48403">
    <property type="entry name" value="Ankyrin repeat"/>
    <property type="match status" value="1"/>
</dbReference>
<dbReference type="PANTHER" id="PTHR24168">
    <property type="entry name" value="KN MOTIF AND ANKYRIN REPEAT DOMAIN-CONTAINING"/>
    <property type="match status" value="1"/>
</dbReference>
<dbReference type="Proteomes" id="UP000272942">
    <property type="component" value="Unassembled WGS sequence"/>
</dbReference>
<evidence type="ECO:0000313" key="3">
    <source>
        <dbReference type="WBParaSite" id="ECPE_0001476401-mRNA-1"/>
    </source>
</evidence>
<dbReference type="SMART" id="SM00248">
    <property type="entry name" value="ANK"/>
    <property type="match status" value="2"/>
</dbReference>
<dbReference type="Pfam" id="PF12796">
    <property type="entry name" value="Ank_2"/>
    <property type="match status" value="1"/>
</dbReference>
<dbReference type="GO" id="GO:0005737">
    <property type="term" value="C:cytoplasm"/>
    <property type="evidence" value="ECO:0007669"/>
    <property type="project" value="TreeGrafter"/>
</dbReference>
<dbReference type="OrthoDB" id="5406014at2759"/>
<dbReference type="AlphaFoldDB" id="A0A183B689"/>
<dbReference type="InterPro" id="IPR036770">
    <property type="entry name" value="Ankyrin_rpt-contain_sf"/>
</dbReference>
<organism evidence="3">
    <name type="scientific">Echinostoma caproni</name>
    <dbReference type="NCBI Taxonomy" id="27848"/>
    <lineage>
        <taxon>Eukaryota</taxon>
        <taxon>Metazoa</taxon>
        <taxon>Spiralia</taxon>
        <taxon>Lophotrochozoa</taxon>
        <taxon>Platyhelminthes</taxon>
        <taxon>Trematoda</taxon>
        <taxon>Digenea</taxon>
        <taxon>Plagiorchiida</taxon>
        <taxon>Echinostomata</taxon>
        <taxon>Echinostomatoidea</taxon>
        <taxon>Echinostomatidae</taxon>
        <taxon>Echinostoma</taxon>
    </lineage>
</organism>
<gene>
    <name evidence="1" type="ORF">ECPE_LOCUS14724</name>
</gene>
<name>A0A183B689_9TREM</name>
<reference evidence="3" key="1">
    <citation type="submission" date="2016-06" db="UniProtKB">
        <authorList>
            <consortium name="WormBaseParasite"/>
        </authorList>
    </citation>
    <scope>IDENTIFICATION</scope>
</reference>
<dbReference type="InterPro" id="IPR047184">
    <property type="entry name" value="KANK1-4"/>
</dbReference>
<dbReference type="Gene3D" id="1.25.40.20">
    <property type="entry name" value="Ankyrin repeat-containing domain"/>
    <property type="match status" value="1"/>
</dbReference>